<dbReference type="EMBL" id="CBSW010000242">
    <property type="protein sequence ID" value="CDG98589.1"/>
    <property type="molecule type" value="Genomic_DNA"/>
</dbReference>
<dbReference type="Proteomes" id="UP000028511">
    <property type="component" value="Unassembled WGS sequence"/>
</dbReference>
<evidence type="ECO:0000256" key="1">
    <source>
        <dbReference type="SAM" id="MobiDB-lite"/>
    </source>
</evidence>
<name>A0A077NIK8_XENBV</name>
<dbReference type="AlphaFoldDB" id="A0A077NIK8"/>
<dbReference type="HOGENOM" id="CLU_2721355_0_0_6"/>
<evidence type="ECO:0000313" key="3">
    <source>
        <dbReference type="Proteomes" id="UP000028511"/>
    </source>
</evidence>
<proteinExistence type="predicted"/>
<feature type="region of interest" description="Disordered" evidence="1">
    <location>
        <begin position="19"/>
        <end position="48"/>
    </location>
</feature>
<sequence length="72" mass="8094">MNGTLHGFVTPKGAWKEALRRHREHQKSIPTIKKGEPVGSKETPPLLNPYFTEASATRLFDGRRQKAPEKVA</sequence>
<protein>
    <submittedName>
        <fullName evidence="2">Uncharacterized protein</fullName>
    </submittedName>
</protein>
<evidence type="ECO:0000313" key="2">
    <source>
        <dbReference type="EMBL" id="CDG98589.1"/>
    </source>
</evidence>
<comment type="caution">
    <text evidence="2">The sequence shown here is derived from an EMBL/GenBank/DDBJ whole genome shotgun (WGS) entry which is preliminary data.</text>
</comment>
<accession>A0A077NIK8</accession>
<gene>
    <name evidence="2" type="ORF">XBP1_390007</name>
</gene>
<organism evidence="2 3">
    <name type="scientific">Xenorhabdus bovienii str. puntauvense</name>
    <dbReference type="NCBI Taxonomy" id="1398201"/>
    <lineage>
        <taxon>Bacteria</taxon>
        <taxon>Pseudomonadati</taxon>
        <taxon>Pseudomonadota</taxon>
        <taxon>Gammaproteobacteria</taxon>
        <taxon>Enterobacterales</taxon>
        <taxon>Morganellaceae</taxon>
        <taxon>Xenorhabdus</taxon>
    </lineage>
</organism>
<reference evidence="2" key="1">
    <citation type="submission" date="2013-07" db="EMBL/GenBank/DDBJ databases">
        <title>Sub-species coevolution in mutualistic symbiosis.</title>
        <authorList>
            <person name="Murfin K."/>
            <person name="Klassen J."/>
            <person name="Lee M."/>
            <person name="Forst S."/>
            <person name="Stock P."/>
            <person name="Goodrich-Blair H."/>
        </authorList>
    </citation>
    <scope>NUCLEOTIDE SEQUENCE [LARGE SCALE GENOMIC DNA]</scope>
    <source>
        <strain evidence="2">Puntauvense</strain>
    </source>
</reference>